<gene>
    <name evidence="1" type="ORF">DXT99_20740</name>
</gene>
<evidence type="ECO:0000313" key="2">
    <source>
        <dbReference type="Proteomes" id="UP000256708"/>
    </source>
</evidence>
<evidence type="ECO:0000313" key="1">
    <source>
        <dbReference type="EMBL" id="RDV13177.1"/>
    </source>
</evidence>
<dbReference type="RefSeq" id="WP_115567506.1">
    <property type="nucleotide sequence ID" value="NZ_QRGR01000027.1"/>
</dbReference>
<protein>
    <submittedName>
        <fullName evidence="1">Uncharacterized protein</fullName>
    </submittedName>
</protein>
<reference evidence="2" key="1">
    <citation type="submission" date="2018-08" db="EMBL/GenBank/DDBJ databases">
        <authorList>
            <person name="Liu Z.-W."/>
            <person name="Du Z.-J."/>
        </authorList>
    </citation>
    <scope>NUCLEOTIDE SEQUENCE [LARGE SCALE GENOMIC DNA]</scope>
    <source>
        <strain evidence="2">H4X</strain>
    </source>
</reference>
<dbReference type="Proteomes" id="UP000256708">
    <property type="component" value="Unassembled WGS sequence"/>
</dbReference>
<keyword evidence="2" id="KW-1185">Reference proteome</keyword>
<organism evidence="1 2">
    <name type="scientific">Pontibacter diazotrophicus</name>
    <dbReference type="NCBI Taxonomy" id="1400979"/>
    <lineage>
        <taxon>Bacteria</taxon>
        <taxon>Pseudomonadati</taxon>
        <taxon>Bacteroidota</taxon>
        <taxon>Cytophagia</taxon>
        <taxon>Cytophagales</taxon>
        <taxon>Hymenobacteraceae</taxon>
        <taxon>Pontibacter</taxon>
    </lineage>
</organism>
<comment type="caution">
    <text evidence="1">The sequence shown here is derived from an EMBL/GenBank/DDBJ whole genome shotgun (WGS) entry which is preliminary data.</text>
</comment>
<proteinExistence type="predicted"/>
<accession>A0A3D8L723</accession>
<dbReference type="EMBL" id="QRGR01000027">
    <property type="protein sequence ID" value="RDV13177.1"/>
    <property type="molecule type" value="Genomic_DNA"/>
</dbReference>
<name>A0A3D8L723_9BACT</name>
<sequence>MRQLSTLVAIFLIAGLVACEQTKVTSTEGESQVGLTATANAQTDIYSYLKDSLATDWVRENPELTETEVSYFNKERAEKYFVAPIQISGYSTPFAWDSNLSILRFLISKDDSIEVLRGTAADPNYEGIKITWKQGLSGLIWFDNTAYEAPVKHWWIIKKSECPGNITFPTLSFEKQFEVPNAISNNLEGLAIIPFNSEFKKIKVSNVSMKIKNGILLNGKAYDINSDGIIDVFLYDEEIDETTTYSRLYLNVDGKWESKHVKLDEVCV</sequence>
<dbReference type="AlphaFoldDB" id="A0A3D8L723"/>
<dbReference type="OrthoDB" id="1492525at2"/>
<dbReference type="PROSITE" id="PS51257">
    <property type="entry name" value="PROKAR_LIPOPROTEIN"/>
    <property type="match status" value="1"/>
</dbReference>